<dbReference type="EMBL" id="JABXYJ010000012">
    <property type="protein sequence ID" value="NVO79273.1"/>
    <property type="molecule type" value="Genomic_DNA"/>
</dbReference>
<keyword evidence="1" id="KW-1003">Cell membrane</keyword>
<reference evidence="6 7" key="1">
    <citation type="submission" date="2020-06" db="EMBL/GenBank/DDBJ databases">
        <authorList>
            <person name="Qiu C."/>
            <person name="Liu Z."/>
        </authorList>
    </citation>
    <scope>NUCLEOTIDE SEQUENCE [LARGE SCALE GENOMIC DNA]</scope>
    <source>
        <strain evidence="6 7">EM 1</strain>
    </source>
</reference>
<accession>A0A850QPI9</accession>
<dbReference type="GO" id="GO:0005524">
    <property type="term" value="F:ATP binding"/>
    <property type="evidence" value="ECO:0007669"/>
    <property type="project" value="UniProtKB-KW"/>
</dbReference>
<evidence type="ECO:0000256" key="1">
    <source>
        <dbReference type="ARBA" id="ARBA00022475"/>
    </source>
</evidence>
<evidence type="ECO:0000313" key="7">
    <source>
        <dbReference type="Proteomes" id="UP000588051"/>
    </source>
</evidence>
<organism evidence="6 7">
    <name type="scientific">Undibacterium oligocarboniphilum</name>
    <dbReference type="NCBI Taxonomy" id="666702"/>
    <lineage>
        <taxon>Bacteria</taxon>
        <taxon>Pseudomonadati</taxon>
        <taxon>Pseudomonadota</taxon>
        <taxon>Betaproteobacteria</taxon>
        <taxon>Burkholderiales</taxon>
        <taxon>Oxalobacteraceae</taxon>
        <taxon>Undibacterium</taxon>
    </lineage>
</organism>
<dbReference type="PANTHER" id="PTHR24220:SF659">
    <property type="entry name" value="TRANSPORTER, PUTATIVE-RELATED"/>
    <property type="match status" value="1"/>
</dbReference>
<keyword evidence="1" id="KW-0472">Membrane</keyword>
<dbReference type="Pfam" id="PF00005">
    <property type="entry name" value="ABC_tran"/>
    <property type="match status" value="1"/>
</dbReference>
<evidence type="ECO:0000256" key="3">
    <source>
        <dbReference type="ARBA" id="ARBA00022840"/>
    </source>
</evidence>
<gene>
    <name evidence="6" type="ORF">HV832_15750</name>
</gene>
<evidence type="ECO:0000259" key="5">
    <source>
        <dbReference type="PROSITE" id="PS50893"/>
    </source>
</evidence>
<sequence length="296" mass="32661">MTMQQSPQVDLRHLYVQYSGKRHGSAGWALEDIVLQIRRGEQIAVIGPSGAGKTTLLQTLACASEPVQGEYFFHGQAVWQLSGSQRHRLRRQLFLAPQTPPLPPRQRVVTAVLAGRLPQWSFLQACKNLIYPSDPHAAFDALSRFHLQHKLYERVDHLSGGERQRCGLARLLLSGAELLVVDEPLSALDPTLALQTLQALQQAARERQASLICSLHQVDLARRHFDRIIGLRNGKIIFDSHQVSDQMIAGLYQNAGTASAANPDNEAGSTDKIRTTNAGLPSLSETMLATDHSRCS</sequence>
<dbReference type="InterPro" id="IPR003593">
    <property type="entry name" value="AAA+_ATPase"/>
</dbReference>
<keyword evidence="3 6" id="KW-0067">ATP-binding</keyword>
<feature type="compositionally biased region" description="Polar residues" evidence="4">
    <location>
        <begin position="275"/>
        <end position="287"/>
    </location>
</feature>
<keyword evidence="2" id="KW-0547">Nucleotide-binding</keyword>
<dbReference type="InterPro" id="IPR003439">
    <property type="entry name" value="ABC_transporter-like_ATP-bd"/>
</dbReference>
<dbReference type="InterPro" id="IPR015854">
    <property type="entry name" value="ABC_transpr_LolD-like"/>
</dbReference>
<evidence type="ECO:0000313" key="6">
    <source>
        <dbReference type="EMBL" id="NVO79273.1"/>
    </source>
</evidence>
<dbReference type="GO" id="GO:0016887">
    <property type="term" value="F:ATP hydrolysis activity"/>
    <property type="evidence" value="ECO:0007669"/>
    <property type="project" value="InterPro"/>
</dbReference>
<feature type="region of interest" description="Disordered" evidence="4">
    <location>
        <begin position="258"/>
        <end position="296"/>
    </location>
</feature>
<dbReference type="Gene3D" id="3.40.50.300">
    <property type="entry name" value="P-loop containing nucleotide triphosphate hydrolases"/>
    <property type="match status" value="1"/>
</dbReference>
<dbReference type="SMART" id="SM00382">
    <property type="entry name" value="AAA"/>
    <property type="match status" value="1"/>
</dbReference>
<comment type="caution">
    <text evidence="6">The sequence shown here is derived from an EMBL/GenBank/DDBJ whole genome shotgun (WGS) entry which is preliminary data.</text>
</comment>
<dbReference type="InterPro" id="IPR027417">
    <property type="entry name" value="P-loop_NTPase"/>
</dbReference>
<dbReference type="PROSITE" id="PS50893">
    <property type="entry name" value="ABC_TRANSPORTER_2"/>
    <property type="match status" value="1"/>
</dbReference>
<protein>
    <submittedName>
        <fullName evidence="6">ATP-binding cassette domain-containing protein</fullName>
    </submittedName>
</protein>
<dbReference type="SUPFAM" id="SSF52540">
    <property type="entry name" value="P-loop containing nucleoside triphosphate hydrolases"/>
    <property type="match status" value="1"/>
</dbReference>
<evidence type="ECO:0000256" key="4">
    <source>
        <dbReference type="SAM" id="MobiDB-lite"/>
    </source>
</evidence>
<dbReference type="Proteomes" id="UP000588051">
    <property type="component" value="Unassembled WGS sequence"/>
</dbReference>
<evidence type="ECO:0000256" key="2">
    <source>
        <dbReference type="ARBA" id="ARBA00022741"/>
    </source>
</evidence>
<name>A0A850QPI9_9BURK</name>
<dbReference type="GO" id="GO:0022857">
    <property type="term" value="F:transmembrane transporter activity"/>
    <property type="evidence" value="ECO:0007669"/>
    <property type="project" value="TreeGrafter"/>
</dbReference>
<keyword evidence="7" id="KW-1185">Reference proteome</keyword>
<dbReference type="AlphaFoldDB" id="A0A850QPI9"/>
<dbReference type="GO" id="GO:0005886">
    <property type="term" value="C:plasma membrane"/>
    <property type="evidence" value="ECO:0007669"/>
    <property type="project" value="TreeGrafter"/>
</dbReference>
<feature type="domain" description="ABC transporter" evidence="5">
    <location>
        <begin position="11"/>
        <end position="258"/>
    </location>
</feature>
<dbReference type="PANTHER" id="PTHR24220">
    <property type="entry name" value="IMPORT ATP-BINDING PROTEIN"/>
    <property type="match status" value="1"/>
</dbReference>
<proteinExistence type="predicted"/>